<protein>
    <submittedName>
        <fullName evidence="1">Uncharacterized protein</fullName>
    </submittedName>
</protein>
<dbReference type="EMBL" id="KP795522">
    <property type="protein sequence ID" value="AKN37100.1"/>
    <property type="molecule type" value="Genomic_DNA"/>
</dbReference>
<accession>A0A0H3ZLW2</accession>
<proteinExistence type="predicted"/>
<name>A0A0H3ZLW2_9VIBR</name>
<reference evidence="1" key="1">
    <citation type="journal article" date="2015" name="MBio">
        <title>Eco-Evolutionary Dynamics of Episomes among Ecologically Cohesive Bacterial Populations.</title>
        <authorList>
            <person name="Xue H."/>
            <person name="Cordero O.X."/>
            <person name="Camas F.M."/>
            <person name="Trimble W."/>
            <person name="Meyer F."/>
            <person name="Guglielmini J."/>
            <person name="Rocha E.P."/>
            <person name="Polz M.F."/>
        </authorList>
    </citation>
    <scope>NUCLEOTIDE SEQUENCE</scope>
    <source>
        <strain evidence="1">FF_61</strain>
    </source>
</reference>
<sequence>MKLRPRQSHTLDVYLAEANTLAVKKLLKMHSKTTAKVINRKLSSLLTHILVSLFEPREATLQLLQLMGSRLAFYFH</sequence>
<organism evidence="1">
    <name type="scientific">Vibrio cyclitrophicus</name>
    <dbReference type="NCBI Taxonomy" id="47951"/>
    <lineage>
        <taxon>Bacteria</taxon>
        <taxon>Pseudomonadati</taxon>
        <taxon>Pseudomonadota</taxon>
        <taxon>Gammaproteobacteria</taxon>
        <taxon>Vibrionales</taxon>
        <taxon>Vibrionaceae</taxon>
        <taxon>Vibrio</taxon>
    </lineage>
</organism>
<dbReference type="AlphaFoldDB" id="A0A0H3ZLW2"/>
<evidence type="ECO:0000313" key="1">
    <source>
        <dbReference type="EMBL" id="AKN37100.1"/>
    </source>
</evidence>